<dbReference type="AlphaFoldDB" id="A0A9P5YAJ1"/>
<accession>A0A9P5YAJ1</accession>
<name>A0A9P5YAJ1_9AGAR</name>
<evidence type="ECO:0000313" key="2">
    <source>
        <dbReference type="Proteomes" id="UP000807353"/>
    </source>
</evidence>
<evidence type="ECO:0000313" key="1">
    <source>
        <dbReference type="EMBL" id="KAF9464165.1"/>
    </source>
</evidence>
<gene>
    <name evidence="1" type="ORF">BDZ94DRAFT_522539</name>
</gene>
<dbReference type="EMBL" id="MU150256">
    <property type="protein sequence ID" value="KAF9464165.1"/>
    <property type="molecule type" value="Genomic_DNA"/>
</dbReference>
<protein>
    <submittedName>
        <fullName evidence="1">Uncharacterized protein</fullName>
    </submittedName>
</protein>
<dbReference type="Proteomes" id="UP000807353">
    <property type="component" value="Unassembled WGS sequence"/>
</dbReference>
<reference evidence="1" key="1">
    <citation type="submission" date="2020-11" db="EMBL/GenBank/DDBJ databases">
        <authorList>
            <consortium name="DOE Joint Genome Institute"/>
            <person name="Ahrendt S."/>
            <person name="Riley R."/>
            <person name="Andreopoulos W."/>
            <person name="Labutti K."/>
            <person name="Pangilinan J."/>
            <person name="Ruiz-Duenas F.J."/>
            <person name="Barrasa J.M."/>
            <person name="Sanchez-Garcia M."/>
            <person name="Camarero S."/>
            <person name="Miyauchi S."/>
            <person name="Serrano A."/>
            <person name="Linde D."/>
            <person name="Babiker R."/>
            <person name="Drula E."/>
            <person name="Ayuso-Fernandez I."/>
            <person name="Pacheco R."/>
            <person name="Padilla G."/>
            <person name="Ferreira P."/>
            <person name="Barriuso J."/>
            <person name="Kellner H."/>
            <person name="Castanera R."/>
            <person name="Alfaro M."/>
            <person name="Ramirez L."/>
            <person name="Pisabarro A.G."/>
            <person name="Kuo A."/>
            <person name="Tritt A."/>
            <person name="Lipzen A."/>
            <person name="He G."/>
            <person name="Yan M."/>
            <person name="Ng V."/>
            <person name="Cullen D."/>
            <person name="Martin F."/>
            <person name="Rosso M.-N."/>
            <person name="Henrissat B."/>
            <person name="Hibbett D."/>
            <person name="Martinez A.T."/>
            <person name="Grigoriev I.V."/>
        </authorList>
    </citation>
    <scope>NUCLEOTIDE SEQUENCE</scope>
    <source>
        <strain evidence="1">CBS 247.69</strain>
    </source>
</reference>
<keyword evidence="2" id="KW-1185">Reference proteome</keyword>
<sequence length="110" mass="13119">MESPDLIQKLREIGQLLHHTHELCNDQDHHIIEEQNERGWHRSEKDARWNEMLRNMEKIRGTSDLLEIIQLSHQDRLDAVAKVFEDFKVQADSQREEALTATRTKKKHSR</sequence>
<proteinExistence type="predicted"/>
<organism evidence="1 2">
    <name type="scientific">Collybia nuda</name>
    <dbReference type="NCBI Taxonomy" id="64659"/>
    <lineage>
        <taxon>Eukaryota</taxon>
        <taxon>Fungi</taxon>
        <taxon>Dikarya</taxon>
        <taxon>Basidiomycota</taxon>
        <taxon>Agaricomycotina</taxon>
        <taxon>Agaricomycetes</taxon>
        <taxon>Agaricomycetidae</taxon>
        <taxon>Agaricales</taxon>
        <taxon>Tricholomatineae</taxon>
        <taxon>Clitocybaceae</taxon>
        <taxon>Collybia</taxon>
    </lineage>
</organism>
<comment type="caution">
    <text evidence="1">The sequence shown here is derived from an EMBL/GenBank/DDBJ whole genome shotgun (WGS) entry which is preliminary data.</text>
</comment>